<dbReference type="PIRSF" id="PIRSF005572">
    <property type="entry name" value="NifS"/>
    <property type="match status" value="1"/>
</dbReference>
<evidence type="ECO:0000313" key="16">
    <source>
        <dbReference type="Proteomes" id="UP001597283"/>
    </source>
</evidence>
<dbReference type="InterPro" id="IPR015422">
    <property type="entry name" value="PyrdxlP-dep_Trfase_small"/>
</dbReference>
<organism evidence="15 16">
    <name type="scientific">Sphingomonas floccifaciens</name>
    <dbReference type="NCBI Taxonomy" id="1844115"/>
    <lineage>
        <taxon>Bacteria</taxon>
        <taxon>Pseudomonadati</taxon>
        <taxon>Pseudomonadota</taxon>
        <taxon>Alphaproteobacteria</taxon>
        <taxon>Sphingomonadales</taxon>
        <taxon>Sphingomonadaceae</taxon>
        <taxon>Sphingomonas</taxon>
    </lineage>
</organism>
<dbReference type="EC" id="2.8.1.7" evidence="4"/>
<dbReference type="EMBL" id="JBHUFC010000006">
    <property type="protein sequence ID" value="MFD1788843.1"/>
    <property type="molecule type" value="Genomic_DNA"/>
</dbReference>
<dbReference type="PANTHER" id="PTHR11601">
    <property type="entry name" value="CYSTEINE DESULFURYLASE FAMILY MEMBER"/>
    <property type="match status" value="1"/>
</dbReference>
<comment type="similarity">
    <text evidence="3">Belongs to the class-V pyridoxal-phosphate-dependent aminotransferase family. NifS/IscS subfamily.</text>
</comment>
<proteinExistence type="inferred from homology"/>
<dbReference type="PANTHER" id="PTHR11601:SF34">
    <property type="entry name" value="CYSTEINE DESULFURASE"/>
    <property type="match status" value="1"/>
</dbReference>
<evidence type="ECO:0000256" key="7">
    <source>
        <dbReference type="ARBA" id="ARBA00022723"/>
    </source>
</evidence>
<dbReference type="InterPro" id="IPR000192">
    <property type="entry name" value="Aminotrans_V_dom"/>
</dbReference>
<dbReference type="Gene3D" id="3.40.640.10">
    <property type="entry name" value="Type I PLP-dependent aspartate aminotransferase-like (Major domain)"/>
    <property type="match status" value="1"/>
</dbReference>
<evidence type="ECO:0000256" key="11">
    <source>
        <dbReference type="ARBA" id="ARBA00050776"/>
    </source>
</evidence>
<dbReference type="Pfam" id="PF00266">
    <property type="entry name" value="Aminotran_5"/>
    <property type="match status" value="1"/>
</dbReference>
<comment type="caution">
    <text evidence="15">The sequence shown here is derived from an EMBL/GenBank/DDBJ whole genome shotgun (WGS) entry which is preliminary data.</text>
</comment>
<name>A0ABW4NGE5_9SPHN</name>
<feature type="domain" description="Aminotransferase class V" evidence="14">
    <location>
        <begin position="2"/>
        <end position="256"/>
    </location>
</feature>
<evidence type="ECO:0000256" key="3">
    <source>
        <dbReference type="ARBA" id="ARBA00006490"/>
    </source>
</evidence>
<evidence type="ECO:0000259" key="14">
    <source>
        <dbReference type="Pfam" id="PF00266"/>
    </source>
</evidence>
<keyword evidence="6" id="KW-0808">Transferase</keyword>
<dbReference type="InterPro" id="IPR020578">
    <property type="entry name" value="Aminotrans_V_PyrdxlP_BS"/>
</dbReference>
<evidence type="ECO:0000256" key="9">
    <source>
        <dbReference type="ARBA" id="ARBA00023004"/>
    </source>
</evidence>
<keyword evidence="8" id="KW-0663">Pyridoxal phosphate</keyword>
<dbReference type="InterPro" id="IPR015424">
    <property type="entry name" value="PyrdxlP-dep_Trfase"/>
</dbReference>
<evidence type="ECO:0000256" key="1">
    <source>
        <dbReference type="ARBA" id="ARBA00001933"/>
    </source>
</evidence>
<evidence type="ECO:0000256" key="6">
    <source>
        <dbReference type="ARBA" id="ARBA00022679"/>
    </source>
</evidence>
<evidence type="ECO:0000256" key="12">
    <source>
        <dbReference type="RuleBase" id="RU004504"/>
    </source>
</evidence>
<evidence type="ECO:0000256" key="8">
    <source>
        <dbReference type="ARBA" id="ARBA00022898"/>
    </source>
</evidence>
<keyword evidence="10" id="KW-0411">Iron-sulfur</keyword>
<keyword evidence="9" id="KW-0408">Iron</keyword>
<comment type="catalytic activity">
    <reaction evidence="11">
        <text>(sulfur carrier)-H + L-cysteine = (sulfur carrier)-SH + L-alanine</text>
        <dbReference type="Rhea" id="RHEA:43892"/>
        <dbReference type="Rhea" id="RHEA-COMP:14737"/>
        <dbReference type="Rhea" id="RHEA-COMP:14739"/>
        <dbReference type="ChEBI" id="CHEBI:29917"/>
        <dbReference type="ChEBI" id="CHEBI:35235"/>
        <dbReference type="ChEBI" id="CHEBI:57972"/>
        <dbReference type="ChEBI" id="CHEBI:64428"/>
        <dbReference type="EC" id="2.8.1.7"/>
    </reaction>
</comment>
<evidence type="ECO:0000256" key="4">
    <source>
        <dbReference type="ARBA" id="ARBA00012239"/>
    </source>
</evidence>
<reference evidence="16" key="1">
    <citation type="journal article" date="2019" name="Int. J. Syst. Evol. Microbiol.">
        <title>The Global Catalogue of Microorganisms (GCM) 10K type strain sequencing project: providing services to taxonomists for standard genome sequencing and annotation.</title>
        <authorList>
            <consortium name="The Broad Institute Genomics Platform"/>
            <consortium name="The Broad Institute Genome Sequencing Center for Infectious Disease"/>
            <person name="Wu L."/>
            <person name="Ma J."/>
        </authorList>
    </citation>
    <scope>NUCLEOTIDE SEQUENCE [LARGE SCALE GENOMIC DNA]</scope>
    <source>
        <strain evidence="16">Q85</strain>
    </source>
</reference>
<accession>A0ABW4NGE5</accession>
<dbReference type="SUPFAM" id="SSF53383">
    <property type="entry name" value="PLP-dependent transferases"/>
    <property type="match status" value="1"/>
</dbReference>
<evidence type="ECO:0000313" key="15">
    <source>
        <dbReference type="EMBL" id="MFD1788843.1"/>
    </source>
</evidence>
<feature type="region of interest" description="Disordered" evidence="13">
    <location>
        <begin position="262"/>
        <end position="293"/>
    </location>
</feature>
<gene>
    <name evidence="15" type="ORF">ACFSC3_14860</name>
</gene>
<dbReference type="PROSITE" id="PS00595">
    <property type="entry name" value="AA_TRANSFER_CLASS_5"/>
    <property type="match status" value="1"/>
</dbReference>
<dbReference type="RefSeq" id="WP_380941218.1">
    <property type="nucleotide sequence ID" value="NZ_JBHUFC010000006.1"/>
</dbReference>
<dbReference type="InterPro" id="IPR016454">
    <property type="entry name" value="Cysteine_dSase"/>
</dbReference>
<evidence type="ECO:0000256" key="5">
    <source>
        <dbReference type="ARBA" id="ARBA00013558"/>
    </source>
</evidence>
<evidence type="ECO:0000256" key="13">
    <source>
        <dbReference type="SAM" id="MobiDB-lite"/>
    </source>
</evidence>
<keyword evidence="16" id="KW-1185">Reference proteome</keyword>
<comment type="function">
    <text evidence="2">Catalyzes the removal of elemental sulfur atoms from cysteine to produce alanine. Seems to participate in the biosynthesis of the nitrogenase metalloclusters by providing the inorganic sulfur required for the Fe-S core formation.</text>
</comment>
<dbReference type="Gene3D" id="3.90.1150.10">
    <property type="entry name" value="Aspartate Aminotransferase, domain 1"/>
    <property type="match status" value="2"/>
</dbReference>
<evidence type="ECO:0000256" key="2">
    <source>
        <dbReference type="ARBA" id="ARBA00003120"/>
    </source>
</evidence>
<dbReference type="InterPro" id="IPR015421">
    <property type="entry name" value="PyrdxlP-dep_Trfase_major"/>
</dbReference>
<comment type="cofactor">
    <cofactor evidence="1 12">
        <name>pyridoxal 5'-phosphate</name>
        <dbReference type="ChEBI" id="CHEBI:597326"/>
    </cofactor>
</comment>
<keyword evidence="7" id="KW-0479">Metal-binding</keyword>
<sequence>MIYLDYQATTPLAPEALDEMLPWLRDGFANPHSPHAAGRRAKAAVEVARDQVAALLPPNGRVSFTSGATEALNWAIKGVAGPVVTLATEHAAVLETADARRDCTVLPVGADGRIDLAAAREAIRPGTALVAAMLVNNEIGTIQPIAELAEIAHAVGALFLCDAVQGYGRLDVPDACDLVAVSAHKIHGPKGVGALWVRDGVTLAPLLHGGGQEAGGRSGTLSPALCAGFGAAAAVAKVRQAEDAAHVAALFDRACAFFTPLPEREGPRVGDSPQTKTRVEGNPPPTPPISGRGGWMLNGSLDHRYRGNLNIRLPGLDVARLMSDLRDIAFSAGSACASGSGRPSHVLRAIGLSDAQARESLRIGFGRYTTLEELDDAMTRIAAAASHQRRAA</sequence>
<protein>
    <recommendedName>
        <fullName evidence="5">Cysteine desulfurase</fullName>
        <ecNumber evidence="4">2.8.1.7</ecNumber>
    </recommendedName>
</protein>
<evidence type="ECO:0000256" key="10">
    <source>
        <dbReference type="ARBA" id="ARBA00023014"/>
    </source>
</evidence>
<dbReference type="Proteomes" id="UP001597283">
    <property type="component" value="Unassembled WGS sequence"/>
</dbReference>